<dbReference type="InterPro" id="IPR054208">
    <property type="entry name" value="DUF6914"/>
</dbReference>
<dbReference type="Proteomes" id="UP001163846">
    <property type="component" value="Unassembled WGS sequence"/>
</dbReference>
<proteinExistence type="predicted"/>
<dbReference type="AlphaFoldDB" id="A0AA38PHU0"/>
<evidence type="ECO:0000313" key="2">
    <source>
        <dbReference type="Proteomes" id="UP001163846"/>
    </source>
</evidence>
<protein>
    <submittedName>
        <fullName evidence="1">Uncharacterized protein</fullName>
    </submittedName>
</protein>
<keyword evidence="2" id="KW-1185">Reference proteome</keyword>
<name>A0AA38PHU0_9AGAR</name>
<reference evidence="1" key="1">
    <citation type="submission" date="2022-08" db="EMBL/GenBank/DDBJ databases">
        <authorList>
            <consortium name="DOE Joint Genome Institute"/>
            <person name="Min B."/>
            <person name="Riley R."/>
            <person name="Sierra-Patev S."/>
            <person name="Naranjo-Ortiz M."/>
            <person name="Looney B."/>
            <person name="Konkel Z."/>
            <person name="Slot J.C."/>
            <person name="Sakamoto Y."/>
            <person name="Steenwyk J.L."/>
            <person name="Rokas A."/>
            <person name="Carro J."/>
            <person name="Camarero S."/>
            <person name="Ferreira P."/>
            <person name="Molpeceres G."/>
            <person name="Ruiz-Duenas F.J."/>
            <person name="Serrano A."/>
            <person name="Henrissat B."/>
            <person name="Drula E."/>
            <person name="Hughes K.W."/>
            <person name="Mata J.L."/>
            <person name="Ishikawa N.K."/>
            <person name="Vargas-Isla R."/>
            <person name="Ushijima S."/>
            <person name="Smith C.A."/>
            <person name="Ahrendt S."/>
            <person name="Andreopoulos W."/>
            <person name="He G."/>
            <person name="Labutti K."/>
            <person name="Lipzen A."/>
            <person name="Ng V."/>
            <person name="Sandor L."/>
            <person name="Barry K."/>
            <person name="Martinez A.T."/>
            <person name="Xiao Y."/>
            <person name="Gibbons J.G."/>
            <person name="Terashima K."/>
            <person name="Hibbett D.S."/>
            <person name="Grigoriev I.V."/>
        </authorList>
    </citation>
    <scope>NUCLEOTIDE SEQUENCE</scope>
    <source>
        <strain evidence="1">TFB9207</strain>
    </source>
</reference>
<accession>A0AA38PHU0</accession>
<dbReference type="Pfam" id="PF21858">
    <property type="entry name" value="DUF6914"/>
    <property type="match status" value="1"/>
</dbReference>
<organism evidence="1 2">
    <name type="scientific">Lentinula raphanica</name>
    <dbReference type="NCBI Taxonomy" id="153919"/>
    <lineage>
        <taxon>Eukaryota</taxon>
        <taxon>Fungi</taxon>
        <taxon>Dikarya</taxon>
        <taxon>Basidiomycota</taxon>
        <taxon>Agaricomycotina</taxon>
        <taxon>Agaricomycetes</taxon>
        <taxon>Agaricomycetidae</taxon>
        <taxon>Agaricales</taxon>
        <taxon>Marasmiineae</taxon>
        <taxon>Omphalotaceae</taxon>
        <taxon>Lentinula</taxon>
    </lineage>
</organism>
<gene>
    <name evidence="1" type="ORF">F5878DRAFT_605548</name>
</gene>
<dbReference type="EMBL" id="MU805982">
    <property type="protein sequence ID" value="KAJ3843202.1"/>
    <property type="molecule type" value="Genomic_DNA"/>
</dbReference>
<evidence type="ECO:0000313" key="1">
    <source>
        <dbReference type="EMBL" id="KAJ3843202.1"/>
    </source>
</evidence>
<comment type="caution">
    <text evidence="1">The sequence shown here is derived from an EMBL/GenBank/DDBJ whole genome shotgun (WGS) entry which is preliminary data.</text>
</comment>
<sequence length="180" mass="20659">MTTEGQICAVYVALYRREEEETSAPSSFHWALCYLPRSDDDPTHGFYVYQVIDDNGAWEYSKETNPHHVERNKRFHIVVKLGYVSADINALAEFTESQPATQEDTPLLSTHRKWSCALWIIRVLSDLQEAGLFMDIPLATDGDKAKFYRRIYSIGALTSADPNSYFPVVYHGNVKMTHYK</sequence>